<dbReference type="PANTHER" id="PTHR42928">
    <property type="entry name" value="TRICARBOXYLATE-BINDING PROTEIN"/>
    <property type="match status" value="1"/>
</dbReference>
<protein>
    <submittedName>
        <fullName evidence="3">Tripartite tricarboxylate transporter substrate binding protein</fullName>
    </submittedName>
</protein>
<dbReference type="InterPro" id="IPR042100">
    <property type="entry name" value="Bug_dom1"/>
</dbReference>
<reference evidence="3 4" key="1">
    <citation type="submission" date="2018-07" db="EMBL/GenBank/DDBJ databases">
        <authorList>
            <person name="Quirk P.G."/>
            <person name="Krulwich T.A."/>
        </authorList>
    </citation>
    <scope>NUCLEOTIDE SEQUENCE [LARGE SCALE GENOMIC DNA]</scope>
    <source>
        <strain evidence="3 4">CC-BB4</strain>
    </source>
</reference>
<dbReference type="EMBL" id="CP031417">
    <property type="protein sequence ID" value="AXK82534.1"/>
    <property type="molecule type" value="Genomic_DNA"/>
</dbReference>
<dbReference type="KEGG" id="ptaw:DW352_19615"/>
<dbReference type="AlphaFoldDB" id="A0A346A037"/>
<dbReference type="PIRSF" id="PIRSF017082">
    <property type="entry name" value="YflP"/>
    <property type="match status" value="1"/>
</dbReference>
<feature type="signal peptide" evidence="2">
    <location>
        <begin position="1"/>
        <end position="28"/>
    </location>
</feature>
<comment type="similarity">
    <text evidence="1">Belongs to the UPF0065 (bug) family.</text>
</comment>
<dbReference type="SUPFAM" id="SSF53850">
    <property type="entry name" value="Periplasmic binding protein-like II"/>
    <property type="match status" value="1"/>
</dbReference>
<dbReference type="Gene3D" id="3.40.190.150">
    <property type="entry name" value="Bordetella uptake gene, domain 1"/>
    <property type="match status" value="1"/>
</dbReference>
<dbReference type="Gene3D" id="3.40.190.10">
    <property type="entry name" value="Periplasmic binding protein-like II"/>
    <property type="match status" value="1"/>
</dbReference>
<dbReference type="Pfam" id="PF03401">
    <property type="entry name" value="TctC"/>
    <property type="match status" value="1"/>
</dbReference>
<dbReference type="InterPro" id="IPR005064">
    <property type="entry name" value="BUG"/>
</dbReference>
<dbReference type="CDD" id="cd13578">
    <property type="entry name" value="PBP2_Bug27"/>
    <property type="match status" value="1"/>
</dbReference>
<feature type="chain" id="PRO_5016558344" evidence="2">
    <location>
        <begin position="29"/>
        <end position="325"/>
    </location>
</feature>
<sequence length="325" mass="33586">MRKRTCAAFGAALLAFMLSLLPTSAVLAYPDRPITLIVPFAPGGPTDIIARILAESLSRSLGQSVVVDNRPGAAGNIGMSMAARAQPDGYTLLLTSTAIAVNPAIYKKLSYDPFKDFAPISELVNSPNVLVVKPSSGIKTVADLVARAKAAPGTFNYSSPGVGTKSNLTGEELKQRADITMTHVPYRGAGPSALAVLEGTVQVGSVALPAAEAMIKSGQLTALAVTGPERWPDLPNVPTLIESGYPGFVSVTFSALFAPAGTPPDIVNLLAKACKDAFATKEAHEQARGIGFTVIAGTPKELGDRLAAEVPAVKALVTRAGLALQ</sequence>
<evidence type="ECO:0000313" key="4">
    <source>
        <dbReference type="Proteomes" id="UP000254889"/>
    </source>
</evidence>
<evidence type="ECO:0000256" key="2">
    <source>
        <dbReference type="SAM" id="SignalP"/>
    </source>
</evidence>
<proteinExistence type="inferred from homology"/>
<gene>
    <name evidence="3" type="ORF">DW352_19615</name>
</gene>
<name>A0A346A037_9HYPH</name>
<keyword evidence="4" id="KW-1185">Reference proteome</keyword>
<dbReference type="RefSeq" id="WP_115692913.1">
    <property type="nucleotide sequence ID" value="NZ_CP031417.1"/>
</dbReference>
<dbReference type="OrthoDB" id="7375033at2"/>
<dbReference type="Proteomes" id="UP000254889">
    <property type="component" value="Chromosome"/>
</dbReference>
<dbReference type="PANTHER" id="PTHR42928:SF5">
    <property type="entry name" value="BLR1237 PROTEIN"/>
    <property type="match status" value="1"/>
</dbReference>
<evidence type="ECO:0000256" key="1">
    <source>
        <dbReference type="ARBA" id="ARBA00006987"/>
    </source>
</evidence>
<keyword evidence="2" id="KW-0732">Signal</keyword>
<organism evidence="3 4">
    <name type="scientific">Pseudolabrys taiwanensis</name>
    <dbReference type="NCBI Taxonomy" id="331696"/>
    <lineage>
        <taxon>Bacteria</taxon>
        <taxon>Pseudomonadati</taxon>
        <taxon>Pseudomonadota</taxon>
        <taxon>Alphaproteobacteria</taxon>
        <taxon>Hyphomicrobiales</taxon>
        <taxon>Xanthobacteraceae</taxon>
        <taxon>Pseudolabrys</taxon>
    </lineage>
</organism>
<accession>A0A346A037</accession>
<evidence type="ECO:0000313" key="3">
    <source>
        <dbReference type="EMBL" id="AXK82534.1"/>
    </source>
</evidence>